<gene>
    <name evidence="2" type="ORF">MsAg5_07730</name>
</gene>
<evidence type="ECO:0000313" key="2">
    <source>
        <dbReference type="EMBL" id="MDV0446909.1"/>
    </source>
</evidence>
<feature type="transmembrane region" description="Helical" evidence="1">
    <location>
        <begin position="79"/>
        <end position="97"/>
    </location>
</feature>
<dbReference type="AlphaFoldDB" id="A0AAE4MIP3"/>
<keyword evidence="1" id="KW-0812">Transmembrane</keyword>
<dbReference type="Proteomes" id="UP001271789">
    <property type="component" value="Unassembled WGS sequence"/>
</dbReference>
<feature type="transmembrane region" description="Helical" evidence="1">
    <location>
        <begin position="20"/>
        <end position="38"/>
    </location>
</feature>
<sequence length="150" mass="17116">MGLDSGLNGMKKEYWTLIRVLSALSIFIFAYFFSFVFLRDGVPLNVSASKSMIFSSFCGLLIPVCLLSKRKEFWKNEPFLKRFIVSLFGILITYALYFFGDNLLLMILPDISESDYVLLNILSIVAGIGVGVVVYLLNPYFENHFRILLI</sequence>
<evidence type="ECO:0000313" key="3">
    <source>
        <dbReference type="Proteomes" id="UP001271789"/>
    </source>
</evidence>
<keyword evidence="1" id="KW-0472">Membrane</keyword>
<reference evidence="2" key="1">
    <citation type="submission" date="2023-06" db="EMBL/GenBank/DDBJ databases">
        <title>Genome sequence of Methanosarcinaceae archaeon Ag5.</title>
        <authorList>
            <person name="Protasov E."/>
            <person name="Platt K."/>
            <person name="Poehlein A."/>
            <person name="Daniel R."/>
            <person name="Brune A."/>
        </authorList>
    </citation>
    <scope>NUCLEOTIDE SEQUENCE</scope>
    <source>
        <strain evidence="2">Ag5</strain>
    </source>
</reference>
<dbReference type="EMBL" id="JAWDKD010000015">
    <property type="protein sequence ID" value="MDV0446909.1"/>
    <property type="molecule type" value="Genomic_DNA"/>
</dbReference>
<keyword evidence="1" id="KW-1133">Transmembrane helix</keyword>
<organism evidence="2 3">
    <name type="scientific">Methanolapillus africanus</name>
    <dbReference type="NCBI Taxonomy" id="3028297"/>
    <lineage>
        <taxon>Archaea</taxon>
        <taxon>Methanobacteriati</taxon>
        <taxon>Methanobacteriota</taxon>
        <taxon>Stenosarchaea group</taxon>
        <taxon>Methanomicrobia</taxon>
        <taxon>Methanosarcinales</taxon>
        <taxon>Methanosarcinaceae</taxon>
        <taxon>Methanolapillus</taxon>
    </lineage>
</organism>
<evidence type="ECO:0000256" key="1">
    <source>
        <dbReference type="SAM" id="Phobius"/>
    </source>
</evidence>
<protein>
    <submittedName>
        <fullName evidence="2">Uncharacterized protein</fullName>
    </submittedName>
</protein>
<keyword evidence="3" id="KW-1185">Reference proteome</keyword>
<comment type="caution">
    <text evidence="2">The sequence shown here is derived from an EMBL/GenBank/DDBJ whole genome shotgun (WGS) entry which is preliminary data.</text>
</comment>
<feature type="transmembrane region" description="Helical" evidence="1">
    <location>
        <begin position="117"/>
        <end position="137"/>
    </location>
</feature>
<name>A0AAE4MIP3_9EURY</name>
<proteinExistence type="predicted"/>
<accession>A0AAE4MIP3</accession>